<gene>
    <name evidence="1" type="ORF">Cvel_23913</name>
</gene>
<name>A0A0G4GYH4_9ALVE</name>
<dbReference type="VEuPathDB" id="CryptoDB:Cvel_23913"/>
<dbReference type="InterPro" id="IPR036282">
    <property type="entry name" value="Glutathione-S-Trfase_C_sf"/>
</dbReference>
<dbReference type="AlphaFoldDB" id="A0A0G4GYH4"/>
<proteinExistence type="predicted"/>
<sequence length="67" mass="7321">MQIRCIDTGYGAVKFLDLPSYKNLNGWMDRVGSRPAVKRGLLVNSGSPGGIKERHSAKDFEQAEAAL</sequence>
<dbReference type="Gene3D" id="1.20.1050.10">
    <property type="match status" value="1"/>
</dbReference>
<protein>
    <submittedName>
        <fullName evidence="1">Uncharacterized protein</fullName>
    </submittedName>
</protein>
<accession>A0A0G4GYH4</accession>
<evidence type="ECO:0000313" key="1">
    <source>
        <dbReference type="EMBL" id="CEM36193.1"/>
    </source>
</evidence>
<reference evidence="1" key="1">
    <citation type="submission" date="2014-11" db="EMBL/GenBank/DDBJ databases">
        <authorList>
            <person name="Otto D Thomas"/>
            <person name="Naeem Raeece"/>
        </authorList>
    </citation>
    <scope>NUCLEOTIDE SEQUENCE</scope>
</reference>
<organism evidence="1">
    <name type="scientific">Chromera velia CCMP2878</name>
    <dbReference type="NCBI Taxonomy" id="1169474"/>
    <lineage>
        <taxon>Eukaryota</taxon>
        <taxon>Sar</taxon>
        <taxon>Alveolata</taxon>
        <taxon>Colpodellida</taxon>
        <taxon>Chromeraceae</taxon>
        <taxon>Chromera</taxon>
    </lineage>
</organism>
<dbReference type="SUPFAM" id="SSF47616">
    <property type="entry name" value="GST C-terminal domain-like"/>
    <property type="match status" value="1"/>
</dbReference>
<dbReference type="EMBL" id="CDMZ01001683">
    <property type="protein sequence ID" value="CEM36193.1"/>
    <property type="molecule type" value="Genomic_DNA"/>
</dbReference>